<dbReference type="AlphaFoldDB" id="A0A0K9P8S8"/>
<feature type="region of interest" description="Disordered" evidence="3">
    <location>
        <begin position="111"/>
        <end position="143"/>
    </location>
</feature>
<dbReference type="GO" id="GO:0003779">
    <property type="term" value="F:actin binding"/>
    <property type="evidence" value="ECO:0007669"/>
    <property type="project" value="InterPro"/>
</dbReference>
<feature type="domain" description="NAB" evidence="4">
    <location>
        <begin position="1"/>
        <end position="81"/>
    </location>
</feature>
<evidence type="ECO:0000313" key="5">
    <source>
        <dbReference type="EMBL" id="KMZ65389.1"/>
    </source>
</evidence>
<dbReference type="Pfam" id="PF24918">
    <property type="entry name" value="NET2A_C"/>
    <property type="match status" value="1"/>
</dbReference>
<keyword evidence="1 2" id="KW-0175">Coiled coil</keyword>
<evidence type="ECO:0000256" key="1">
    <source>
        <dbReference type="ARBA" id="ARBA00023054"/>
    </source>
</evidence>
<dbReference type="Proteomes" id="UP000036987">
    <property type="component" value="Unassembled WGS sequence"/>
</dbReference>
<proteinExistence type="predicted"/>
<name>A0A0K9P8S8_ZOSMR</name>
<comment type="caution">
    <text evidence="5">The sequence shown here is derived from an EMBL/GenBank/DDBJ whole genome shotgun (WGS) entry which is preliminary data.</text>
</comment>
<feature type="coiled-coil region" evidence="2">
    <location>
        <begin position="661"/>
        <end position="695"/>
    </location>
</feature>
<gene>
    <name evidence="5" type="ORF">ZOSMA_323G00150</name>
</gene>
<feature type="region of interest" description="Disordered" evidence="3">
    <location>
        <begin position="447"/>
        <end position="468"/>
    </location>
</feature>
<protein>
    <recommendedName>
        <fullName evidence="4">NAB domain-containing protein</fullName>
    </recommendedName>
</protein>
<accession>A0A0K9P8S8</accession>
<evidence type="ECO:0000256" key="2">
    <source>
        <dbReference type="SAM" id="Coils"/>
    </source>
</evidence>
<evidence type="ECO:0000313" key="6">
    <source>
        <dbReference type="Proteomes" id="UP000036987"/>
    </source>
</evidence>
<dbReference type="OMA" id="TECEDAM"/>
<organism evidence="5 6">
    <name type="scientific">Zostera marina</name>
    <name type="common">Eelgrass</name>
    <dbReference type="NCBI Taxonomy" id="29655"/>
    <lineage>
        <taxon>Eukaryota</taxon>
        <taxon>Viridiplantae</taxon>
        <taxon>Streptophyta</taxon>
        <taxon>Embryophyta</taxon>
        <taxon>Tracheophyta</taxon>
        <taxon>Spermatophyta</taxon>
        <taxon>Magnoliopsida</taxon>
        <taxon>Liliopsida</taxon>
        <taxon>Zosteraceae</taxon>
        <taxon>Zostera</taxon>
    </lineage>
</organism>
<dbReference type="InterPro" id="IPR056888">
    <property type="entry name" value="NET2A-D/KIP1-like_dom"/>
</dbReference>
<dbReference type="OrthoDB" id="616075at2759"/>
<dbReference type="InterPro" id="IPR056889">
    <property type="entry name" value="NET2A-D/KIP1-like_C"/>
</dbReference>
<keyword evidence="6" id="KW-1185">Reference proteome</keyword>
<feature type="region of interest" description="Disordered" evidence="3">
    <location>
        <begin position="259"/>
        <end position="294"/>
    </location>
</feature>
<dbReference type="Pfam" id="PF07765">
    <property type="entry name" value="KIP1"/>
    <property type="match status" value="1"/>
</dbReference>
<dbReference type="STRING" id="29655.A0A0K9P8S8"/>
<dbReference type="PANTHER" id="PTHR31631:SF0">
    <property type="entry name" value="PROTEIN NETWORKED 2D"/>
    <property type="match status" value="1"/>
</dbReference>
<evidence type="ECO:0000256" key="3">
    <source>
        <dbReference type="SAM" id="MobiDB-lite"/>
    </source>
</evidence>
<dbReference type="Pfam" id="PF25014">
    <property type="entry name" value="NET2A"/>
    <property type="match status" value="1"/>
</dbReference>
<feature type="region of interest" description="Disordered" evidence="3">
    <location>
        <begin position="553"/>
        <end position="572"/>
    </location>
</feature>
<feature type="compositionally biased region" description="Acidic residues" evidence="3">
    <location>
        <begin position="265"/>
        <end position="283"/>
    </location>
</feature>
<evidence type="ECO:0000259" key="4">
    <source>
        <dbReference type="PROSITE" id="PS51774"/>
    </source>
</evidence>
<dbReference type="EMBL" id="LFYR01001041">
    <property type="protein sequence ID" value="KMZ65389.1"/>
    <property type="molecule type" value="Genomic_DNA"/>
</dbReference>
<dbReference type="PROSITE" id="PS51774">
    <property type="entry name" value="NAB"/>
    <property type="match status" value="1"/>
</dbReference>
<dbReference type="PANTHER" id="PTHR31631">
    <property type="entry name" value="PROTEIN NETWORKED 2D"/>
    <property type="match status" value="1"/>
</dbReference>
<sequence>MALIYFIINDIHSKSSSLWGDAEMEEKVEFTLQFLEEDADTFAKKAEMYYQRRPELINFIQESYESYRALAERYEHVSRELQKANNAISVAFPDQFQFGMEDDEDAIKPSAVKNKKLERSSNKSATGVSVGHKTGSETSTDKAEAQEEINKLQREILALQTEKEFVKSSYEVGMQKYSNINKLIAELQDKVCNLQEEFSVDDIAEVIEDDEARALMTVTALKSCEDALVNLNKQQKTTSMKEMSWRIINAKQKIKILKGACGEPTNDDDEGEYDEDDEGEDDYKDEKEQFHSPKNNQTELELQCVCEKLRENFETNSGMSVLDVADKVDELVSSVVSLESTVSSQIMQIQRLGMENEELQKNLQNLEEEKIDTAGLREKLRQEEEKLVEIQHLHKCLQQERSKQRINFNEACNSFSHLADQLQFSDQKEDKVDNTVDGKQDIVIKHQVDQNDIQQESSSEEEEEDFRSPDEISLPLWQQLFLDGLDDSEKILLSEYTNVVKHFKDKMRKIAEEEMKNPDNILFKRSAQISQFENTIVKSDDEMRLLQQKLKSLENGQNQHDEDDDDDDDAHSFAYHSCAISPQNEEALPNTLDEREPRDGLYIKEKFRRDVDELLGENLEFWLRFSSSIRQIQIYRTKSQDIRAEILKLQKRTNQQKGVISSSIKSKIKEIRKQLKDLDKKLSVWMEQNASLKEELQSRFLSLCKIKVELLNYSNESTRITQEGEEHFYSYQASKFQGEVLNMLLENNKVGDELQVGLNQVSEIKNEVQKTKAMLNKEFELSNGDWSKNYNSSTRKVPLSSFLFGPRLRMPSLFSCIDPSFQRQYSGKD</sequence>
<feature type="coiled-coil region" evidence="2">
    <location>
        <begin position="349"/>
        <end position="400"/>
    </location>
</feature>
<dbReference type="InterPro" id="IPR011684">
    <property type="entry name" value="NAB"/>
</dbReference>
<reference evidence="6" key="1">
    <citation type="journal article" date="2016" name="Nature">
        <title>The genome of the seagrass Zostera marina reveals angiosperm adaptation to the sea.</title>
        <authorList>
            <person name="Olsen J.L."/>
            <person name="Rouze P."/>
            <person name="Verhelst B."/>
            <person name="Lin Y.-C."/>
            <person name="Bayer T."/>
            <person name="Collen J."/>
            <person name="Dattolo E."/>
            <person name="De Paoli E."/>
            <person name="Dittami S."/>
            <person name="Maumus F."/>
            <person name="Michel G."/>
            <person name="Kersting A."/>
            <person name="Lauritano C."/>
            <person name="Lohaus R."/>
            <person name="Toepel M."/>
            <person name="Tonon T."/>
            <person name="Vanneste K."/>
            <person name="Amirebrahimi M."/>
            <person name="Brakel J."/>
            <person name="Bostroem C."/>
            <person name="Chovatia M."/>
            <person name="Grimwood J."/>
            <person name="Jenkins J.W."/>
            <person name="Jueterbock A."/>
            <person name="Mraz A."/>
            <person name="Stam W.T."/>
            <person name="Tice H."/>
            <person name="Bornberg-Bauer E."/>
            <person name="Green P.J."/>
            <person name="Pearson G.A."/>
            <person name="Procaccini G."/>
            <person name="Duarte C.M."/>
            <person name="Schmutz J."/>
            <person name="Reusch T.B.H."/>
            <person name="Van de Peer Y."/>
        </authorList>
    </citation>
    <scope>NUCLEOTIDE SEQUENCE [LARGE SCALE GENOMIC DNA]</scope>
    <source>
        <strain evidence="6">cv. Finnish</strain>
    </source>
</reference>